<organism evidence="2">
    <name type="scientific">marine metagenome</name>
    <dbReference type="NCBI Taxonomy" id="408172"/>
    <lineage>
        <taxon>unclassified sequences</taxon>
        <taxon>metagenomes</taxon>
        <taxon>ecological metagenomes</taxon>
    </lineage>
</organism>
<sequence>MSVKTNEKVVTQVTTANPLEGEDLLAKAFFGGGPRARNVQPKVEEPVVQPTARRSAGPVRKAAPKPSHYKIVSISLYNEDIERLEKMVRELKKRGHYKANKSQLIRQALAKLDLDSISNEI</sequence>
<name>A0A382NPU5_9ZZZZ</name>
<feature type="region of interest" description="Disordered" evidence="1">
    <location>
        <begin position="35"/>
        <end position="64"/>
    </location>
</feature>
<proteinExistence type="predicted"/>
<accession>A0A382NPU5</accession>
<dbReference type="EMBL" id="UINC01101963">
    <property type="protein sequence ID" value="SVC63209.1"/>
    <property type="molecule type" value="Genomic_DNA"/>
</dbReference>
<evidence type="ECO:0000313" key="2">
    <source>
        <dbReference type="EMBL" id="SVC63209.1"/>
    </source>
</evidence>
<protein>
    <submittedName>
        <fullName evidence="2">Uncharacterized protein</fullName>
    </submittedName>
</protein>
<dbReference type="AlphaFoldDB" id="A0A382NPU5"/>
<reference evidence="2" key="1">
    <citation type="submission" date="2018-05" db="EMBL/GenBank/DDBJ databases">
        <authorList>
            <person name="Lanie J.A."/>
            <person name="Ng W.-L."/>
            <person name="Kazmierczak K.M."/>
            <person name="Andrzejewski T.M."/>
            <person name="Davidsen T.M."/>
            <person name="Wayne K.J."/>
            <person name="Tettelin H."/>
            <person name="Glass J.I."/>
            <person name="Rusch D."/>
            <person name="Podicherti R."/>
            <person name="Tsui H.-C.T."/>
            <person name="Winkler M.E."/>
        </authorList>
    </citation>
    <scope>NUCLEOTIDE SEQUENCE</scope>
</reference>
<gene>
    <name evidence="2" type="ORF">METZ01_LOCUS316063</name>
</gene>
<evidence type="ECO:0000256" key="1">
    <source>
        <dbReference type="SAM" id="MobiDB-lite"/>
    </source>
</evidence>